<sequence>MEPVITVPGDAAPTRGGGGSATQGDISFGTVAMGCSIGTFIEWFDYASYGYLAETIARVFFPSTDRHAGLMATYAIFALSFVLRPVGGVMWGHIGDRLGRRVALSLSIGAMSVATALIALLPGYGRIGMAGPVALLVLRMVQGFSSSGEYAGASTILMEHAPPGKCGLATALVPASEALGLLTGALMVAALSGGLTDTQMQDWGWRIPFLFGAPLGVVAWLFRGRLAETLHGVAEAERQDVPILVLLRDYRPHLLLGLGISALDAIGFYFILNFMPVFISTAGVLSSHMATVVQTVLLAAFIPAVFAMGVLSDRVGRRPMLLLASILFVVLTIPLLWLLGRSSFLGVVAIELAFGGMLAINEGTLPGFLTELFPRHARYSGFALVFNIANAALGGTAPFVMTWIMQVSGSPVVPGVWLVSVAAAAVACTLLSRRFAAVR</sequence>
<dbReference type="InterPro" id="IPR011701">
    <property type="entry name" value="MFS"/>
</dbReference>
<dbReference type="GO" id="GO:0005886">
    <property type="term" value="C:plasma membrane"/>
    <property type="evidence" value="ECO:0007669"/>
    <property type="project" value="UniProtKB-SubCell"/>
</dbReference>
<evidence type="ECO:0000313" key="13">
    <source>
        <dbReference type="Proteomes" id="UP000578030"/>
    </source>
</evidence>
<dbReference type="PANTHER" id="PTHR43528:SF1">
    <property type="entry name" value="ALPHA-KETOGLUTARATE PERMEASE"/>
    <property type="match status" value="1"/>
</dbReference>
<keyword evidence="8 10" id="KW-0472">Membrane</keyword>
<accession>A0A7W4K6K5</accession>
<keyword evidence="13" id="KW-1185">Reference proteome</keyword>
<comment type="caution">
    <text evidence="12">The sequence shown here is derived from an EMBL/GenBank/DDBJ whole genome shotgun (WGS) entry which is preliminary data.</text>
</comment>
<feature type="transmembrane region" description="Helical" evidence="10">
    <location>
        <begin position="382"/>
        <end position="405"/>
    </location>
</feature>
<dbReference type="InterPro" id="IPR020846">
    <property type="entry name" value="MFS_dom"/>
</dbReference>
<keyword evidence="6" id="KW-0769">Symport</keyword>
<keyword evidence="7 10" id="KW-1133">Transmembrane helix</keyword>
<evidence type="ECO:0000256" key="7">
    <source>
        <dbReference type="ARBA" id="ARBA00022989"/>
    </source>
</evidence>
<dbReference type="InterPro" id="IPR036259">
    <property type="entry name" value="MFS_trans_sf"/>
</dbReference>
<evidence type="ECO:0000256" key="2">
    <source>
        <dbReference type="ARBA" id="ARBA00008240"/>
    </source>
</evidence>
<feature type="domain" description="Major facilitator superfamily (MFS) profile" evidence="11">
    <location>
        <begin position="31"/>
        <end position="439"/>
    </location>
</feature>
<dbReference type="InterPro" id="IPR051084">
    <property type="entry name" value="H+-coupled_symporters"/>
</dbReference>
<evidence type="ECO:0000259" key="11">
    <source>
        <dbReference type="PROSITE" id="PS50850"/>
    </source>
</evidence>
<dbReference type="AlphaFoldDB" id="A0A7W4K6K5"/>
<dbReference type="InterPro" id="IPR005829">
    <property type="entry name" value="Sugar_transporter_CS"/>
</dbReference>
<dbReference type="GO" id="GO:0015293">
    <property type="term" value="F:symporter activity"/>
    <property type="evidence" value="ECO:0007669"/>
    <property type="project" value="UniProtKB-KW"/>
</dbReference>
<feature type="transmembrane region" description="Helical" evidence="10">
    <location>
        <begin position="68"/>
        <end position="90"/>
    </location>
</feature>
<feature type="transmembrane region" description="Helical" evidence="10">
    <location>
        <begin position="344"/>
        <end position="361"/>
    </location>
</feature>
<feature type="transmembrane region" description="Helical" evidence="10">
    <location>
        <begin position="320"/>
        <end position="338"/>
    </location>
</feature>
<feature type="transmembrane region" description="Helical" evidence="10">
    <location>
        <begin position="292"/>
        <end position="311"/>
    </location>
</feature>
<evidence type="ECO:0000256" key="8">
    <source>
        <dbReference type="ARBA" id="ARBA00023136"/>
    </source>
</evidence>
<evidence type="ECO:0000313" key="12">
    <source>
        <dbReference type="EMBL" id="MBB2201306.1"/>
    </source>
</evidence>
<comment type="subcellular location">
    <subcellularLocation>
        <location evidence="1">Cell membrane</location>
        <topology evidence="1">Multi-pass membrane protein</topology>
    </subcellularLocation>
</comment>
<reference evidence="12 13" key="1">
    <citation type="submission" date="2020-04" db="EMBL/GenBank/DDBJ databases">
        <title>Description of novel Gluconacetobacter.</title>
        <authorList>
            <person name="Sombolestani A."/>
        </authorList>
    </citation>
    <scope>NUCLEOTIDE SEQUENCE [LARGE SCALE GENOMIC DNA]</scope>
    <source>
        <strain evidence="12 13">LMG 27802</strain>
    </source>
</reference>
<dbReference type="Pfam" id="PF07690">
    <property type="entry name" value="MFS_1"/>
    <property type="match status" value="1"/>
</dbReference>
<evidence type="ECO:0000256" key="9">
    <source>
        <dbReference type="SAM" id="MobiDB-lite"/>
    </source>
</evidence>
<dbReference type="SUPFAM" id="SSF103473">
    <property type="entry name" value="MFS general substrate transporter"/>
    <property type="match status" value="1"/>
</dbReference>
<feature type="transmembrane region" description="Helical" evidence="10">
    <location>
        <begin position="102"/>
        <end position="121"/>
    </location>
</feature>
<dbReference type="Gene3D" id="1.20.1250.20">
    <property type="entry name" value="MFS general substrate transporter like domains"/>
    <property type="match status" value="2"/>
</dbReference>
<evidence type="ECO:0000256" key="3">
    <source>
        <dbReference type="ARBA" id="ARBA00022448"/>
    </source>
</evidence>
<dbReference type="EMBL" id="JABEQM010000004">
    <property type="protein sequence ID" value="MBB2201306.1"/>
    <property type="molecule type" value="Genomic_DNA"/>
</dbReference>
<evidence type="ECO:0000256" key="4">
    <source>
        <dbReference type="ARBA" id="ARBA00022475"/>
    </source>
</evidence>
<organism evidence="12 13">
    <name type="scientific">Gluconacetobacter tumulisoli</name>
    <dbReference type="NCBI Taxonomy" id="1286189"/>
    <lineage>
        <taxon>Bacteria</taxon>
        <taxon>Pseudomonadati</taxon>
        <taxon>Pseudomonadota</taxon>
        <taxon>Alphaproteobacteria</taxon>
        <taxon>Acetobacterales</taxon>
        <taxon>Acetobacteraceae</taxon>
        <taxon>Gluconacetobacter</taxon>
    </lineage>
</organism>
<feature type="transmembrane region" description="Helical" evidence="10">
    <location>
        <begin position="203"/>
        <end position="222"/>
    </location>
</feature>
<keyword evidence="4" id="KW-1003">Cell membrane</keyword>
<dbReference type="PROSITE" id="PS50850">
    <property type="entry name" value="MFS"/>
    <property type="match status" value="1"/>
</dbReference>
<dbReference type="Proteomes" id="UP000578030">
    <property type="component" value="Unassembled WGS sequence"/>
</dbReference>
<dbReference type="PANTHER" id="PTHR43528">
    <property type="entry name" value="ALPHA-KETOGLUTARATE PERMEASE"/>
    <property type="match status" value="1"/>
</dbReference>
<comment type="similarity">
    <text evidence="2">Belongs to the major facilitator superfamily. Metabolite:H+ Symporter (MHS) family (TC 2.A.1.6) family.</text>
</comment>
<feature type="transmembrane region" description="Helical" evidence="10">
    <location>
        <begin position="254"/>
        <end position="272"/>
    </location>
</feature>
<evidence type="ECO:0000256" key="1">
    <source>
        <dbReference type="ARBA" id="ARBA00004651"/>
    </source>
</evidence>
<feature type="region of interest" description="Disordered" evidence="9">
    <location>
        <begin position="1"/>
        <end position="21"/>
    </location>
</feature>
<feature type="transmembrane region" description="Helical" evidence="10">
    <location>
        <begin position="411"/>
        <end position="431"/>
    </location>
</feature>
<dbReference type="PROSITE" id="PS00216">
    <property type="entry name" value="SUGAR_TRANSPORT_1"/>
    <property type="match status" value="1"/>
</dbReference>
<proteinExistence type="inferred from homology"/>
<evidence type="ECO:0000256" key="5">
    <source>
        <dbReference type="ARBA" id="ARBA00022692"/>
    </source>
</evidence>
<protein>
    <submittedName>
        <fullName evidence="12">MFS transporter</fullName>
    </submittedName>
</protein>
<evidence type="ECO:0000256" key="6">
    <source>
        <dbReference type="ARBA" id="ARBA00022847"/>
    </source>
</evidence>
<evidence type="ECO:0000256" key="10">
    <source>
        <dbReference type="SAM" id="Phobius"/>
    </source>
</evidence>
<keyword evidence="5 10" id="KW-0812">Transmembrane</keyword>
<gene>
    <name evidence="12" type="ORF">HLH28_06865</name>
</gene>
<keyword evidence="3" id="KW-0813">Transport</keyword>
<name>A0A7W4K6K5_9PROT</name>